<dbReference type="Gene3D" id="3.30.40.100">
    <property type="match status" value="1"/>
</dbReference>
<dbReference type="GO" id="GO:0005634">
    <property type="term" value="C:nucleus"/>
    <property type="evidence" value="ECO:0000318"/>
    <property type="project" value="GO_Central"/>
</dbReference>
<dbReference type="InterPro" id="IPR003616">
    <property type="entry name" value="Post-SET_dom"/>
</dbReference>
<feature type="compositionally biased region" description="Low complexity" evidence="11">
    <location>
        <begin position="599"/>
        <end position="609"/>
    </location>
</feature>
<accession>B9S2T8</accession>
<keyword evidence="4 16" id="KW-0489">Methyltransferase</keyword>
<keyword evidence="17" id="KW-1185">Reference proteome</keyword>
<keyword evidence="5 16" id="KW-0808">Transferase</keyword>
<dbReference type="eggNOG" id="KOG4442">
    <property type="taxonomic scope" value="Eukaryota"/>
</dbReference>
<dbReference type="InterPro" id="IPR011124">
    <property type="entry name" value="Znf_CW"/>
</dbReference>
<dbReference type="SMART" id="SM00570">
    <property type="entry name" value="AWS"/>
    <property type="match status" value="1"/>
</dbReference>
<feature type="compositionally biased region" description="Polar residues" evidence="11">
    <location>
        <begin position="1639"/>
        <end position="1649"/>
    </location>
</feature>
<evidence type="ECO:0000256" key="6">
    <source>
        <dbReference type="ARBA" id="ARBA00022691"/>
    </source>
</evidence>
<protein>
    <submittedName>
        <fullName evidence="16">Huntingtin interacting protein, putative</fullName>
        <ecNumber evidence="16">2.1.1.43</ecNumber>
    </submittedName>
</protein>
<feature type="region of interest" description="Disordered" evidence="11">
    <location>
        <begin position="599"/>
        <end position="672"/>
    </location>
</feature>
<dbReference type="SMART" id="SM00508">
    <property type="entry name" value="PostSET"/>
    <property type="match status" value="1"/>
</dbReference>
<keyword evidence="7" id="KW-0479">Metal-binding</keyword>
<feature type="domain" description="SET" evidence="12">
    <location>
        <begin position="786"/>
        <end position="950"/>
    </location>
</feature>
<dbReference type="GO" id="GO:0006355">
    <property type="term" value="P:regulation of DNA-templated transcription"/>
    <property type="evidence" value="ECO:0000318"/>
    <property type="project" value="GO_Central"/>
</dbReference>
<feature type="region of interest" description="Disordered" evidence="11">
    <location>
        <begin position="171"/>
        <end position="222"/>
    </location>
</feature>
<dbReference type="PANTHER" id="PTHR22884">
    <property type="entry name" value="SET DOMAIN PROTEINS"/>
    <property type="match status" value="1"/>
</dbReference>
<feature type="compositionally biased region" description="Basic and acidic residues" evidence="11">
    <location>
        <begin position="1473"/>
        <end position="1485"/>
    </location>
</feature>
<reference evidence="17" key="1">
    <citation type="journal article" date="2010" name="Nat. Biotechnol.">
        <title>Draft genome sequence of the oilseed species Ricinus communis.</title>
        <authorList>
            <person name="Chan A.P."/>
            <person name="Crabtree J."/>
            <person name="Zhao Q."/>
            <person name="Lorenzi H."/>
            <person name="Orvis J."/>
            <person name="Puiu D."/>
            <person name="Melake-Berhan A."/>
            <person name="Jones K.M."/>
            <person name="Redman J."/>
            <person name="Chen G."/>
            <person name="Cahoon E.B."/>
            <person name="Gedil M."/>
            <person name="Stanke M."/>
            <person name="Haas B.J."/>
            <person name="Wortman J.R."/>
            <person name="Fraser-Liggett C.M."/>
            <person name="Ravel J."/>
            <person name="Rabinowicz P.D."/>
        </authorList>
    </citation>
    <scope>NUCLEOTIDE SEQUENCE [LARGE SCALE GENOMIC DNA]</scope>
    <source>
        <strain evidence="17">cv. Hale</strain>
    </source>
</reference>
<dbReference type="InterPro" id="IPR050777">
    <property type="entry name" value="SET2_Histone-Lys_MeTrsfase"/>
</dbReference>
<keyword evidence="3" id="KW-0158">Chromosome</keyword>
<dbReference type="SUPFAM" id="SSF82199">
    <property type="entry name" value="SET domain"/>
    <property type="match status" value="1"/>
</dbReference>
<feature type="region of interest" description="Disordered" evidence="11">
    <location>
        <begin position="266"/>
        <end position="296"/>
    </location>
</feature>
<keyword evidence="8" id="KW-0863">Zinc-finger</keyword>
<keyword evidence="6" id="KW-0949">S-adenosyl-L-methionine</keyword>
<dbReference type="SMART" id="SM00317">
    <property type="entry name" value="SET"/>
    <property type="match status" value="1"/>
</dbReference>
<evidence type="ECO:0000256" key="1">
    <source>
        <dbReference type="ARBA" id="ARBA00004123"/>
    </source>
</evidence>
<dbReference type="Pfam" id="PF17907">
    <property type="entry name" value="AWS"/>
    <property type="match status" value="1"/>
</dbReference>
<dbReference type="GO" id="GO:0008270">
    <property type="term" value="F:zinc ion binding"/>
    <property type="evidence" value="ECO:0007669"/>
    <property type="project" value="UniProtKB-KW"/>
</dbReference>
<feature type="compositionally biased region" description="Basic residues" evidence="11">
    <location>
        <begin position="516"/>
        <end position="526"/>
    </location>
</feature>
<feature type="region of interest" description="Disordered" evidence="11">
    <location>
        <begin position="1625"/>
        <end position="1649"/>
    </location>
</feature>
<comment type="subcellular location">
    <subcellularLocation>
        <location evidence="2">Chromosome</location>
    </subcellularLocation>
    <subcellularLocation>
        <location evidence="1">Nucleus</location>
    </subcellularLocation>
</comment>
<feature type="region of interest" description="Disordered" evidence="11">
    <location>
        <begin position="1430"/>
        <end position="1485"/>
    </location>
</feature>
<dbReference type="PROSITE" id="PS51215">
    <property type="entry name" value="AWS"/>
    <property type="match status" value="1"/>
</dbReference>
<sequence>MGSCENSLEVEVVPKSIHQTAVEQLQHQNACLIKVLESEQEQLPCLEGFHISNSDNVGPSSMLDGCTEFSKNDKAGSLRLEDASVVDKGIGLACENGNAASLVPGEMLEDECGITGAITSPRSCQSFGASRNSSYRELDAPHLIGKDGFSVIYSSSAVDYSEATNNGGEDLVINDCPSTTGRSEIRLSSSRRSSRTRKSSRKPQTKRAAKKSGNKDKVRDVQIFKAERRKRSCFSKPARSSNWGLLGNIAQFFEQSNGLGLNETHNHEPFQTKVGRGGGKRNNSRAGGSSQRFSVKRHASTSGIRLKVKVGNEVVRDSLNIIVPEVIDTSASAGVVGGDFEAKSYQGTSFGVPNFANFLEVKMGEEGTEEQPECFANKLEAARIHSDASVSDVHVVNKNSESIVISQKLSGDSEAYYVGVPSHVEVETLNAATEKRYTDPGTSPDSEVINLGPEGQVNTRSQEDFADAVLTSSKAFIAPGVVPVSKKGKKKGRVTHASEFFPEDKSPGVASSTKVKAGKNRGVRQRKSGEVFPSENFNSSTGANASSNLSSSKECSDEQLPLSGETELIDSREDLPDELTETKISSVLDVGLRLSEAQTSSNLLSSTKSKGCRLPRKSGGASKGECKVSDKERSRREDGCRQRRKEQKSVKRNKVKEKNDYNENEEADPEIGNCIADDTQKFNPHDTIASVAVANLDMASSDAVDQHLPMDNAWVRCDECLKWRRIPVALVDSIGQTNCHWICKDNMDKAFADCSISQEKSNAEINAELGLSDADEDACDVPLKNRGLEYKRTAASKEHEFTRISTNQFLHRSRKTQTIDEIMVCHCKLPLDGRLGCRDECLNRMLNIECVRGTCPCGDLCSNQQVLDMHTYEARQREYAFQGHKHFYFMTLNGSEVIDACAKGNLGRFINHSCDPNCRTEKWVVNGEICIGLFALRDIKKGEELTFDYNYVRVCGAAAKRCYCGSPQCRGYIGGDPTNTEVIDQVDSDEEFLEPVMLEVGEAGYRIRNRISRSSSCDDVELQVTESISNNRDKMDSSTTAAQKMEAATEIKDSMNPSIPAISRLDSSLEVDDLKESFPSSRQQADDATIEFFPAVKQENSIEQIQGLDTSSATVLSKLSSDDMVANRKPKTDEKRVFVKSRFLIKTSCESGLAKKGKFGSIHSNVNKVQMMACKSQVLSLKPKKFTDGTTSGRFEAVEGKLNELLDNDGGISKRKDAAKGYLKFLLLTAASGASGNGEAIQSNRDLSMILDALLKTKSRAVLIDIINKNGLRMLHNMLKQYRSDFKKTPILRKLLKVLEYLAVREILTPEHIYGGPPCPGMESFRKSMLSLTEHNDKQVHQIARSFRDRWFPRHGRKYSYMDRDDGKMECHRGSISNRVSASQDHLRDLTIRPTEVIDGAMQPKVTTASVETAVNEGCSLHCVGDDTKTRKRKSRWDQPAEEKPFRRSHQHDEQRIQSGLLEQSRFNPPTDMGKEVSEHADKRSGENSCCPHCVRNYCRQVEADCADLGRQTIQSDAPPGFSSPLNPPLVLPNASSTIIDGLTFPVDMVVGHPQRKFNSRLSVSYGIPLPIVQQFGLPQHGTVGSWTIAPGMPFHPFPPLPPFPHHKNETPAAAISMAIDGTAEEGQQLRQDPPTCYPNENNLSTNAINQPDIVFPGENSQTFKRVRASSQDLGRRYFRQQKWNKGPPWMHQVNGWGHLGSNSKGVICSTDVVSVTNEPRNSYCSQDVSCRMEKAGDCINQQNST</sequence>
<dbReference type="Pfam" id="PF07496">
    <property type="entry name" value="zf-CW"/>
    <property type="match status" value="1"/>
</dbReference>
<gene>
    <name evidence="16" type="ORF">RCOM_0561810</name>
</gene>
<dbReference type="Proteomes" id="UP000008311">
    <property type="component" value="Unassembled WGS sequence"/>
</dbReference>
<feature type="compositionally biased region" description="Basic residues" evidence="11">
    <location>
        <begin position="192"/>
        <end position="212"/>
    </location>
</feature>
<evidence type="ECO:0000259" key="13">
    <source>
        <dbReference type="PROSITE" id="PS50868"/>
    </source>
</evidence>
<dbReference type="EMBL" id="EQ973853">
    <property type="protein sequence ID" value="EEF42093.1"/>
    <property type="molecule type" value="Genomic_DNA"/>
</dbReference>
<evidence type="ECO:0000256" key="3">
    <source>
        <dbReference type="ARBA" id="ARBA00022454"/>
    </source>
</evidence>
<name>B9S2T8_RICCO</name>
<keyword evidence="9" id="KW-0862">Zinc</keyword>
<dbReference type="EC" id="2.1.1.43" evidence="16"/>
<dbReference type="InterPro" id="IPR046341">
    <property type="entry name" value="SET_dom_sf"/>
</dbReference>
<feature type="compositionally biased region" description="Basic and acidic residues" evidence="11">
    <location>
        <begin position="1436"/>
        <end position="1456"/>
    </location>
</feature>
<evidence type="ECO:0000256" key="9">
    <source>
        <dbReference type="ARBA" id="ARBA00022833"/>
    </source>
</evidence>
<feature type="compositionally biased region" description="Polar residues" evidence="11">
    <location>
        <begin position="535"/>
        <end position="553"/>
    </location>
</feature>
<evidence type="ECO:0000313" key="17">
    <source>
        <dbReference type="Proteomes" id="UP000008311"/>
    </source>
</evidence>
<evidence type="ECO:0000256" key="4">
    <source>
        <dbReference type="ARBA" id="ARBA00022603"/>
    </source>
</evidence>
<feature type="domain" description="Post-SET" evidence="13">
    <location>
        <begin position="958"/>
        <end position="974"/>
    </location>
</feature>
<dbReference type="InterPro" id="IPR006560">
    <property type="entry name" value="AWS_dom"/>
</dbReference>
<dbReference type="STRING" id="3988.B9S2T8"/>
<feature type="compositionally biased region" description="Polar residues" evidence="11">
    <location>
        <begin position="1457"/>
        <end position="1468"/>
    </location>
</feature>
<evidence type="ECO:0000256" key="7">
    <source>
        <dbReference type="ARBA" id="ARBA00022723"/>
    </source>
</evidence>
<dbReference type="PROSITE" id="PS51050">
    <property type="entry name" value="ZF_CW"/>
    <property type="match status" value="1"/>
</dbReference>
<dbReference type="GO" id="GO:0046975">
    <property type="term" value="F:histone H3K36 methyltransferase activity"/>
    <property type="evidence" value="ECO:0000318"/>
    <property type="project" value="GO_Central"/>
</dbReference>
<evidence type="ECO:0000256" key="5">
    <source>
        <dbReference type="ARBA" id="ARBA00022679"/>
    </source>
</evidence>
<evidence type="ECO:0000256" key="2">
    <source>
        <dbReference type="ARBA" id="ARBA00004286"/>
    </source>
</evidence>
<evidence type="ECO:0000259" key="12">
    <source>
        <dbReference type="PROSITE" id="PS50280"/>
    </source>
</evidence>
<dbReference type="PROSITE" id="PS50868">
    <property type="entry name" value="POST_SET"/>
    <property type="match status" value="1"/>
</dbReference>
<feature type="compositionally biased region" description="Basic and acidic residues" evidence="11">
    <location>
        <begin position="624"/>
        <end position="641"/>
    </location>
</feature>
<evidence type="ECO:0000259" key="14">
    <source>
        <dbReference type="PROSITE" id="PS51050"/>
    </source>
</evidence>
<proteinExistence type="predicted"/>
<organism evidence="16 17">
    <name type="scientific">Ricinus communis</name>
    <name type="common">Castor bean</name>
    <dbReference type="NCBI Taxonomy" id="3988"/>
    <lineage>
        <taxon>Eukaryota</taxon>
        <taxon>Viridiplantae</taxon>
        <taxon>Streptophyta</taxon>
        <taxon>Embryophyta</taxon>
        <taxon>Tracheophyta</taxon>
        <taxon>Spermatophyta</taxon>
        <taxon>Magnoliopsida</taxon>
        <taxon>eudicotyledons</taxon>
        <taxon>Gunneridae</taxon>
        <taxon>Pentapetalae</taxon>
        <taxon>rosids</taxon>
        <taxon>fabids</taxon>
        <taxon>Malpighiales</taxon>
        <taxon>Euphorbiaceae</taxon>
        <taxon>Acalyphoideae</taxon>
        <taxon>Acalypheae</taxon>
        <taxon>Ricinus</taxon>
    </lineage>
</organism>
<dbReference type="GO" id="GO:0000785">
    <property type="term" value="C:chromatin"/>
    <property type="evidence" value="ECO:0000318"/>
    <property type="project" value="GO_Central"/>
</dbReference>
<feature type="compositionally biased region" description="Polar residues" evidence="11">
    <location>
        <begin position="284"/>
        <end position="293"/>
    </location>
</feature>
<evidence type="ECO:0000256" key="11">
    <source>
        <dbReference type="SAM" id="MobiDB-lite"/>
    </source>
</evidence>
<feature type="compositionally biased region" description="Basic and acidic residues" evidence="11">
    <location>
        <begin position="213"/>
        <end position="222"/>
    </location>
</feature>
<evidence type="ECO:0000259" key="15">
    <source>
        <dbReference type="PROSITE" id="PS51215"/>
    </source>
</evidence>
<evidence type="ECO:0000256" key="8">
    <source>
        <dbReference type="ARBA" id="ARBA00022771"/>
    </source>
</evidence>
<dbReference type="Gene3D" id="2.170.270.10">
    <property type="entry name" value="SET domain"/>
    <property type="match status" value="2"/>
</dbReference>
<dbReference type="InterPro" id="IPR001214">
    <property type="entry name" value="SET_dom"/>
</dbReference>
<feature type="region of interest" description="Disordered" evidence="11">
    <location>
        <begin position="496"/>
        <end position="577"/>
    </location>
</feature>
<evidence type="ECO:0000256" key="10">
    <source>
        <dbReference type="ARBA" id="ARBA00023242"/>
    </source>
</evidence>
<dbReference type="GO" id="GO:0032259">
    <property type="term" value="P:methylation"/>
    <property type="evidence" value="ECO:0007669"/>
    <property type="project" value="UniProtKB-KW"/>
</dbReference>
<evidence type="ECO:0000313" key="16">
    <source>
        <dbReference type="EMBL" id="EEF42093.1"/>
    </source>
</evidence>
<feature type="domain" description="CW-type" evidence="14">
    <location>
        <begin position="708"/>
        <end position="762"/>
    </location>
</feature>
<dbReference type="Pfam" id="PF00856">
    <property type="entry name" value="SET"/>
    <property type="match status" value="1"/>
</dbReference>
<dbReference type="FunCoup" id="B9S2T8">
    <property type="interactions" value="637"/>
</dbReference>
<dbReference type="PROSITE" id="PS50280">
    <property type="entry name" value="SET"/>
    <property type="match status" value="1"/>
</dbReference>
<feature type="domain" description="AWS" evidence="15">
    <location>
        <begin position="820"/>
        <end position="870"/>
    </location>
</feature>
<feature type="compositionally biased region" description="Basic residues" evidence="11">
    <location>
        <begin position="642"/>
        <end position="655"/>
    </location>
</feature>
<dbReference type="InParanoid" id="B9S2T8"/>
<keyword evidence="10" id="KW-0539">Nucleus</keyword>